<protein>
    <recommendedName>
        <fullName evidence="3">PD-(D/E)XK nuclease family transposase</fullName>
    </recommendedName>
</protein>
<accession>A0A3E2V9J4</accession>
<dbReference type="Proteomes" id="UP000261079">
    <property type="component" value="Unassembled WGS sequence"/>
</dbReference>
<proteinExistence type="predicted"/>
<organism evidence="1 2">
    <name type="scientific">Faecalibacterium prausnitzii</name>
    <dbReference type="NCBI Taxonomy" id="853"/>
    <lineage>
        <taxon>Bacteria</taxon>
        <taxon>Bacillati</taxon>
        <taxon>Bacillota</taxon>
        <taxon>Clostridia</taxon>
        <taxon>Eubacteriales</taxon>
        <taxon>Oscillospiraceae</taxon>
        <taxon>Faecalibacterium</taxon>
    </lineage>
</organism>
<dbReference type="Pfam" id="PF12784">
    <property type="entry name" value="PDDEXK_2"/>
    <property type="match status" value="1"/>
</dbReference>
<gene>
    <name evidence="1" type="ORF">DW905_01115</name>
</gene>
<dbReference type="RefSeq" id="WP_117477036.1">
    <property type="nucleotide sequence ID" value="NZ_QVEZ01000001.1"/>
</dbReference>
<evidence type="ECO:0000313" key="1">
    <source>
        <dbReference type="EMBL" id="RGC07208.1"/>
    </source>
</evidence>
<dbReference type="AlphaFoldDB" id="A0A3E2V9J4"/>
<dbReference type="EMBL" id="QVEZ01000001">
    <property type="protein sequence ID" value="RGC07208.1"/>
    <property type="molecule type" value="Genomic_DNA"/>
</dbReference>
<evidence type="ECO:0000313" key="2">
    <source>
        <dbReference type="Proteomes" id="UP000261079"/>
    </source>
</evidence>
<evidence type="ECO:0008006" key="3">
    <source>
        <dbReference type="Google" id="ProtNLM"/>
    </source>
</evidence>
<reference evidence="1 2" key="1">
    <citation type="submission" date="2018-08" db="EMBL/GenBank/DDBJ databases">
        <title>A genome reference for cultivated species of the human gut microbiota.</title>
        <authorList>
            <person name="Zou Y."/>
            <person name="Xue W."/>
            <person name="Luo G."/>
        </authorList>
    </citation>
    <scope>NUCLEOTIDE SEQUENCE [LARGE SCALE GENOMIC DNA]</scope>
    <source>
        <strain evidence="1 2">AM42-11AC</strain>
    </source>
</reference>
<name>A0A3E2V9J4_9FIRM</name>
<comment type="caution">
    <text evidence="1">The sequence shown here is derived from an EMBL/GenBank/DDBJ whole genome shotgun (WGS) entry which is preliminary data.</text>
</comment>
<sequence>MAEVETQKDLDFERKHEEDLRRIRDFRLMDDNFMSKVFEDKPCAEFLLRIILNRDDLKVKEVHGQHDLNNIQGRSVRLDILAVDHENRAYNVEVQRSDSGAVAKRARYNSGLLDANLTRKGDAYDALNETYVIFITEKDVLRGGLPIYHINRIIEETGKPFGDDAHIIYVNSQIKDETALGKLMHDFTCTDPDDMNYPVLAQRVRYFKEDTKGVATMCRAFEEVREESAREAKHEQAIESAKTMLADGLPYETIARYAKLPIEEVKALDTKKPA</sequence>